<protein>
    <recommendedName>
        <fullName evidence="7">TRAP transporter large permease protein</fullName>
    </recommendedName>
</protein>
<evidence type="ECO:0000256" key="1">
    <source>
        <dbReference type="ARBA" id="ARBA00004429"/>
    </source>
</evidence>
<feature type="transmembrane region" description="Helical" evidence="7">
    <location>
        <begin position="266"/>
        <end position="290"/>
    </location>
</feature>
<feature type="transmembrane region" description="Helical" evidence="7">
    <location>
        <begin position="84"/>
        <end position="105"/>
    </location>
</feature>
<evidence type="ECO:0000256" key="4">
    <source>
        <dbReference type="ARBA" id="ARBA00022692"/>
    </source>
</evidence>
<comment type="subunit">
    <text evidence="7">The complex comprises the extracytoplasmic solute receptor protein and the two transmembrane proteins.</text>
</comment>
<comment type="subcellular location">
    <subcellularLocation>
        <location evidence="1 7">Cell inner membrane</location>
        <topology evidence="1 7">Multi-pass membrane protein</topology>
    </subcellularLocation>
</comment>
<dbReference type="Proteomes" id="UP000199657">
    <property type="component" value="Unassembled WGS sequence"/>
</dbReference>
<feature type="transmembrane region" description="Helical" evidence="7">
    <location>
        <begin position="356"/>
        <end position="378"/>
    </location>
</feature>
<keyword evidence="7" id="KW-0813">Transport</keyword>
<evidence type="ECO:0000256" key="3">
    <source>
        <dbReference type="ARBA" id="ARBA00022519"/>
    </source>
</evidence>
<proteinExistence type="inferred from homology"/>
<sequence>MTGFFVFLFSLLALGFPIFIALLMAVLLFMAMDSAPNLNVVIQRMFSGVDSFPLMAIPFFILAGTMMASGGLSRRIVRLAQAVVGAFPGGFGMTTVSGSMFFSAISGSSPATVVAVGKLMFPAMVRAGYTPRSTIGLLMSAGSLGIVIPPSIFMIVYGAVTGTSIGALFLAGVGAGLVYGVCFLVFCYVHARWTGLPVQERTPLREVWSAFKGAAWGLAIPFIILGGIYGGVFTPTEASAVAVVYATFVTMVIYRELSLRELFRVLLDSATLTAQVMIILTAAAAFAWFISTSGVTRTLAVSVLAITDNPVAVLLLINLIVLIAGMLLDPTSIVVILAPIVYAVATQVGVDPVHLGAILAVNAAVGMFTPPLGLNLFVASSVGNVSYADAIIGVLPLILIALVALLLVTFIPAISLWLPSTVYG</sequence>
<evidence type="ECO:0000256" key="2">
    <source>
        <dbReference type="ARBA" id="ARBA00022475"/>
    </source>
</evidence>
<comment type="function">
    <text evidence="7">Part of the tripartite ATP-independent periplasmic (TRAP) transport system.</text>
</comment>
<evidence type="ECO:0000256" key="7">
    <source>
        <dbReference type="RuleBase" id="RU369079"/>
    </source>
</evidence>
<keyword evidence="5 7" id="KW-1133">Transmembrane helix</keyword>
<accession>A0A1H8RZN1</accession>
<evidence type="ECO:0000256" key="6">
    <source>
        <dbReference type="ARBA" id="ARBA00023136"/>
    </source>
</evidence>
<dbReference type="EMBL" id="FOEG01000002">
    <property type="protein sequence ID" value="SEO71825.1"/>
    <property type="molecule type" value="Genomic_DNA"/>
</dbReference>
<keyword evidence="10" id="KW-1185">Reference proteome</keyword>
<evidence type="ECO:0000259" key="8">
    <source>
        <dbReference type="Pfam" id="PF06808"/>
    </source>
</evidence>
<dbReference type="NCBIfam" id="TIGR00786">
    <property type="entry name" value="dctM"/>
    <property type="match status" value="1"/>
</dbReference>
<reference evidence="9 10" key="1">
    <citation type="submission" date="2016-10" db="EMBL/GenBank/DDBJ databases">
        <authorList>
            <person name="de Groot N.N."/>
        </authorList>
    </citation>
    <scope>NUCLEOTIDE SEQUENCE [LARGE SCALE GENOMIC DNA]</scope>
    <source>
        <strain evidence="9 10">CGMCC 1.6291</strain>
    </source>
</reference>
<feature type="transmembrane region" description="Helical" evidence="7">
    <location>
        <begin position="165"/>
        <end position="189"/>
    </location>
</feature>
<dbReference type="GO" id="GO:0005886">
    <property type="term" value="C:plasma membrane"/>
    <property type="evidence" value="ECO:0007669"/>
    <property type="project" value="UniProtKB-SubCell"/>
</dbReference>
<dbReference type="PANTHER" id="PTHR33362:SF5">
    <property type="entry name" value="C4-DICARBOXYLATE TRAP TRANSPORTER LARGE PERMEASE PROTEIN DCTM"/>
    <property type="match status" value="1"/>
</dbReference>
<evidence type="ECO:0000313" key="10">
    <source>
        <dbReference type="Proteomes" id="UP000199657"/>
    </source>
</evidence>
<evidence type="ECO:0000313" key="9">
    <source>
        <dbReference type="EMBL" id="SEO71825.1"/>
    </source>
</evidence>
<comment type="similarity">
    <text evidence="7">Belongs to the TRAP transporter large permease family.</text>
</comment>
<dbReference type="STRING" id="406100.SAMN04488052_102366"/>
<keyword evidence="2" id="KW-1003">Cell membrane</keyword>
<dbReference type="AlphaFoldDB" id="A0A1H8RZN1"/>
<dbReference type="InterPro" id="IPR010656">
    <property type="entry name" value="DctM"/>
</dbReference>
<evidence type="ECO:0000256" key="5">
    <source>
        <dbReference type="ARBA" id="ARBA00022989"/>
    </source>
</evidence>
<feature type="transmembrane region" description="Helical" evidence="7">
    <location>
        <begin position="52"/>
        <end position="72"/>
    </location>
</feature>
<keyword evidence="4 7" id="KW-0812">Transmembrane</keyword>
<keyword evidence="6 7" id="KW-0472">Membrane</keyword>
<feature type="domain" description="TRAP C4-dicarboxylate transport system permease DctM subunit" evidence="8">
    <location>
        <begin position="5"/>
        <end position="414"/>
    </location>
</feature>
<dbReference type="GO" id="GO:0022857">
    <property type="term" value="F:transmembrane transporter activity"/>
    <property type="evidence" value="ECO:0007669"/>
    <property type="project" value="UniProtKB-UniRule"/>
</dbReference>
<dbReference type="RefSeq" id="WP_091641121.1">
    <property type="nucleotide sequence ID" value="NZ_FOEG01000002.1"/>
</dbReference>
<organism evidence="9 10">
    <name type="scientific">Aquisalimonas asiatica</name>
    <dbReference type="NCBI Taxonomy" id="406100"/>
    <lineage>
        <taxon>Bacteria</taxon>
        <taxon>Pseudomonadati</taxon>
        <taxon>Pseudomonadota</taxon>
        <taxon>Gammaproteobacteria</taxon>
        <taxon>Chromatiales</taxon>
        <taxon>Ectothiorhodospiraceae</taxon>
        <taxon>Aquisalimonas</taxon>
    </lineage>
</organism>
<feature type="transmembrane region" description="Helical" evidence="7">
    <location>
        <begin position="7"/>
        <end position="32"/>
    </location>
</feature>
<dbReference type="InterPro" id="IPR004681">
    <property type="entry name" value="TRAP_DctM"/>
</dbReference>
<name>A0A1H8RZN1_9GAMM</name>
<feature type="transmembrane region" description="Helical" evidence="7">
    <location>
        <begin position="238"/>
        <end position="254"/>
    </location>
</feature>
<dbReference type="PIRSF" id="PIRSF006066">
    <property type="entry name" value="HI0050"/>
    <property type="match status" value="1"/>
</dbReference>
<dbReference type="OrthoDB" id="9796052at2"/>
<gene>
    <name evidence="9" type="ORF">SAMN04488052_102366</name>
</gene>
<dbReference type="Pfam" id="PF06808">
    <property type="entry name" value="DctM"/>
    <property type="match status" value="1"/>
</dbReference>
<keyword evidence="3 7" id="KW-0997">Cell inner membrane</keyword>
<dbReference type="PANTHER" id="PTHR33362">
    <property type="entry name" value="SIALIC ACID TRAP TRANSPORTER PERMEASE PROTEIN SIAT-RELATED"/>
    <property type="match status" value="1"/>
</dbReference>
<feature type="transmembrane region" description="Helical" evidence="7">
    <location>
        <begin position="136"/>
        <end position="159"/>
    </location>
</feature>
<feature type="transmembrane region" description="Helical" evidence="7">
    <location>
        <begin position="210"/>
        <end position="232"/>
    </location>
</feature>
<feature type="transmembrane region" description="Helical" evidence="7">
    <location>
        <begin position="390"/>
        <end position="418"/>
    </location>
</feature>
<feature type="transmembrane region" description="Helical" evidence="7">
    <location>
        <begin position="310"/>
        <end position="328"/>
    </location>
</feature>